<gene>
    <name evidence="2" type="ORF">F2P81_017287</name>
</gene>
<dbReference type="EMBL" id="VEVO01000015">
    <property type="protein sequence ID" value="KAF0030556.1"/>
    <property type="molecule type" value="Genomic_DNA"/>
</dbReference>
<evidence type="ECO:0000313" key="2">
    <source>
        <dbReference type="EMBL" id="KAF0030556.1"/>
    </source>
</evidence>
<sequence>MEERTDGQTDRRGRRRKGCEGKVEESEGGGGRGGRRGGGYNNERRRSVTFAAVSTRCSNIYDATLLIIVSL</sequence>
<proteinExistence type="predicted"/>
<feature type="compositionally biased region" description="Basic and acidic residues" evidence="1">
    <location>
        <begin position="1"/>
        <end position="11"/>
    </location>
</feature>
<evidence type="ECO:0000256" key="1">
    <source>
        <dbReference type="SAM" id="MobiDB-lite"/>
    </source>
</evidence>
<dbReference type="Proteomes" id="UP000438429">
    <property type="component" value="Unassembled WGS sequence"/>
</dbReference>
<name>A0A6A4S5R6_SCOMX</name>
<dbReference type="AlphaFoldDB" id="A0A6A4S5R6"/>
<protein>
    <submittedName>
        <fullName evidence="2">Uncharacterized protein</fullName>
    </submittedName>
</protein>
<feature type="compositionally biased region" description="Gly residues" evidence="1">
    <location>
        <begin position="28"/>
        <end position="40"/>
    </location>
</feature>
<accession>A0A6A4S5R6</accession>
<evidence type="ECO:0000313" key="3">
    <source>
        <dbReference type="Proteomes" id="UP000438429"/>
    </source>
</evidence>
<feature type="region of interest" description="Disordered" evidence="1">
    <location>
        <begin position="1"/>
        <end position="44"/>
    </location>
</feature>
<comment type="caution">
    <text evidence="2">The sequence shown here is derived from an EMBL/GenBank/DDBJ whole genome shotgun (WGS) entry which is preliminary data.</text>
</comment>
<reference evidence="2 3" key="1">
    <citation type="submission" date="2019-06" db="EMBL/GenBank/DDBJ databases">
        <title>Draft genomes of female and male turbot (Scophthalmus maximus).</title>
        <authorList>
            <person name="Xu H."/>
            <person name="Xu X.-W."/>
            <person name="Shao C."/>
            <person name="Chen S."/>
        </authorList>
    </citation>
    <scope>NUCLEOTIDE SEQUENCE [LARGE SCALE GENOMIC DNA]</scope>
    <source>
        <strain evidence="2">Ysfricsl-2016a</strain>
        <tissue evidence="2">Blood</tissue>
    </source>
</reference>
<organism evidence="2 3">
    <name type="scientific">Scophthalmus maximus</name>
    <name type="common">Turbot</name>
    <name type="synonym">Psetta maxima</name>
    <dbReference type="NCBI Taxonomy" id="52904"/>
    <lineage>
        <taxon>Eukaryota</taxon>
        <taxon>Metazoa</taxon>
        <taxon>Chordata</taxon>
        <taxon>Craniata</taxon>
        <taxon>Vertebrata</taxon>
        <taxon>Euteleostomi</taxon>
        <taxon>Actinopterygii</taxon>
        <taxon>Neopterygii</taxon>
        <taxon>Teleostei</taxon>
        <taxon>Neoteleostei</taxon>
        <taxon>Acanthomorphata</taxon>
        <taxon>Carangaria</taxon>
        <taxon>Pleuronectiformes</taxon>
        <taxon>Pleuronectoidei</taxon>
        <taxon>Scophthalmidae</taxon>
        <taxon>Scophthalmus</taxon>
    </lineage>
</organism>